<feature type="non-terminal residue" evidence="2">
    <location>
        <position position="1"/>
    </location>
</feature>
<dbReference type="Gene3D" id="2.60.40.10">
    <property type="entry name" value="Immunoglobulins"/>
    <property type="match status" value="1"/>
</dbReference>
<name>A0A382LM86_9ZZZZ</name>
<reference evidence="2" key="1">
    <citation type="submission" date="2018-05" db="EMBL/GenBank/DDBJ databases">
        <authorList>
            <person name="Lanie J.A."/>
            <person name="Ng W.-L."/>
            <person name="Kazmierczak K.M."/>
            <person name="Andrzejewski T.M."/>
            <person name="Davidsen T.M."/>
            <person name="Wayne K.J."/>
            <person name="Tettelin H."/>
            <person name="Glass J.I."/>
            <person name="Rusch D."/>
            <person name="Podicherti R."/>
            <person name="Tsui H.-C.T."/>
            <person name="Winkler M.E."/>
        </authorList>
    </citation>
    <scope>NUCLEOTIDE SEQUENCE</scope>
</reference>
<dbReference type="SUPFAM" id="SSF49313">
    <property type="entry name" value="Cadherin-like"/>
    <property type="match status" value="1"/>
</dbReference>
<dbReference type="GO" id="GO:0005509">
    <property type="term" value="F:calcium ion binding"/>
    <property type="evidence" value="ECO:0007669"/>
    <property type="project" value="InterPro"/>
</dbReference>
<evidence type="ECO:0008006" key="3">
    <source>
        <dbReference type="Google" id="ProtNLM"/>
    </source>
</evidence>
<dbReference type="Gene3D" id="2.60.40.2700">
    <property type="match status" value="2"/>
</dbReference>
<dbReference type="NCBIfam" id="TIGR01965">
    <property type="entry name" value="VCBS_repeat"/>
    <property type="match status" value="1"/>
</dbReference>
<accession>A0A382LM86</accession>
<dbReference type="Pfam" id="PF05345">
    <property type="entry name" value="He_PIG"/>
    <property type="match status" value="1"/>
</dbReference>
<dbReference type="GO" id="GO:0016020">
    <property type="term" value="C:membrane"/>
    <property type="evidence" value="ECO:0007669"/>
    <property type="project" value="InterPro"/>
</dbReference>
<dbReference type="InterPro" id="IPR015919">
    <property type="entry name" value="Cadherin-like_sf"/>
</dbReference>
<evidence type="ECO:0000313" key="2">
    <source>
        <dbReference type="EMBL" id="SVC36001.1"/>
    </source>
</evidence>
<evidence type="ECO:0000256" key="1">
    <source>
        <dbReference type="SAM" id="MobiDB-lite"/>
    </source>
</evidence>
<organism evidence="2">
    <name type="scientific">marine metagenome</name>
    <dbReference type="NCBI Taxonomy" id="408172"/>
    <lineage>
        <taxon>unclassified sequences</taxon>
        <taxon>metagenomes</taxon>
        <taxon>ecological metagenomes</taxon>
    </lineage>
</organism>
<dbReference type="InterPro" id="IPR010221">
    <property type="entry name" value="VCBS_dom"/>
</dbReference>
<dbReference type="EMBL" id="UINC01087016">
    <property type="protein sequence ID" value="SVC36001.1"/>
    <property type="molecule type" value="Genomic_DNA"/>
</dbReference>
<feature type="compositionally biased region" description="Polar residues" evidence="1">
    <location>
        <begin position="121"/>
        <end position="131"/>
    </location>
</feature>
<dbReference type="AlphaFoldDB" id="A0A382LM86"/>
<proteinExistence type="predicted"/>
<gene>
    <name evidence="2" type="ORF">METZ01_LOCUS288855</name>
</gene>
<feature type="region of interest" description="Disordered" evidence="1">
    <location>
        <begin position="152"/>
        <end position="172"/>
    </location>
</feature>
<dbReference type="InterPro" id="IPR013783">
    <property type="entry name" value="Ig-like_fold"/>
</dbReference>
<feature type="non-terminal residue" evidence="2">
    <location>
        <position position="400"/>
    </location>
</feature>
<feature type="region of interest" description="Disordered" evidence="1">
    <location>
        <begin position="118"/>
        <end position="137"/>
    </location>
</feature>
<sequence length="400" mass="39827">SSGVLSGTPGDSDVGNYAVVLTAADGDGASSTQSFTIAVSNVNDAGSVAISGTVAEGSALTATVTDGDGTDSITYSWESSSDLSSWSSIGSNSNQYTLTQTEVSKYIRVSVSYTDDEGTVESHSTQTSGTVANVDDDNTAVPTISGTLTQGQTLTASPVPLSGNDEDGTTNADASSYAGYSYQWQSCTTTTVSSCGDISGATSSTYVLTNSEVSKYMRVTVSYTDDQSTVENVNSALTSAIGNLNDAASISGASTGAVTEDASTPATGTPTVTDVDAGENTLQAVSSGTDSANAYGTYGVASGTWTYTLDDSDSTVNALVASASLSDTFVVTSADGTDTMTVTITITGANDAATFGGAITGGATEDTSDASGTATVADVDTDQSTFTAVSTATDSISGYG</sequence>
<protein>
    <recommendedName>
        <fullName evidence="3">Cadherin domain-containing protein</fullName>
    </recommendedName>
</protein>